<dbReference type="InterPro" id="IPR055097">
    <property type="entry name" value="Ig_NUP210_2nd"/>
</dbReference>
<dbReference type="InterPro" id="IPR055098">
    <property type="entry name" value="Ig_NUP210_3rd"/>
</dbReference>
<accession>A0ABM5F464</accession>
<feature type="transmembrane region" description="Helical" evidence="10">
    <location>
        <begin position="1829"/>
        <end position="1850"/>
    </location>
</feature>
<dbReference type="Pfam" id="PF02368">
    <property type="entry name" value="Big_2"/>
    <property type="match status" value="1"/>
</dbReference>
<evidence type="ECO:0000256" key="2">
    <source>
        <dbReference type="ARBA" id="ARBA00007313"/>
    </source>
</evidence>
<dbReference type="InterPro" id="IPR045197">
    <property type="entry name" value="NUP210-like"/>
</dbReference>
<keyword evidence="4" id="KW-0732">Signal</keyword>
<name>A0ABM5F464_9SAUR</name>
<evidence type="ECO:0000313" key="13">
    <source>
        <dbReference type="RefSeq" id="XP_072840196.1"/>
    </source>
</evidence>
<dbReference type="InterPro" id="IPR055096">
    <property type="entry name" value="Ig_NUP210_1st"/>
</dbReference>
<dbReference type="Pfam" id="PF24935">
    <property type="entry name" value="Ig_NUP210_6th"/>
    <property type="match status" value="1"/>
</dbReference>
<keyword evidence="8" id="KW-0539">Nucleus</keyword>
<dbReference type="PANTHER" id="PTHR23019:SF1">
    <property type="entry name" value="NUCLEAR PORE MEMBRANE GLYCOPROTEIN 210-LIKE"/>
    <property type="match status" value="1"/>
</dbReference>
<evidence type="ECO:0000256" key="1">
    <source>
        <dbReference type="ARBA" id="ARBA00004590"/>
    </source>
</evidence>
<dbReference type="Pfam" id="PF26182">
    <property type="entry name" value="Ig_NUP210_5th"/>
    <property type="match status" value="1"/>
</dbReference>
<dbReference type="InterPro" id="IPR055094">
    <property type="entry name" value="NUP210_Ig15"/>
</dbReference>
<evidence type="ECO:0000256" key="5">
    <source>
        <dbReference type="ARBA" id="ARBA00022989"/>
    </source>
</evidence>
<dbReference type="Pfam" id="PF24902">
    <property type="entry name" value="Ig_NUP210_9th"/>
    <property type="match status" value="1"/>
</dbReference>
<dbReference type="Pfam" id="PF22957">
    <property type="entry name" value="NUP210_Ig"/>
    <property type="match status" value="1"/>
</dbReference>
<comment type="subcellular location">
    <subcellularLocation>
        <location evidence="1">Nucleus membrane</location>
        <topology evidence="1">Single-pass membrane protein</topology>
    </subcellularLocation>
</comment>
<dbReference type="Pfam" id="PF22959">
    <property type="entry name" value="Ig_NUP210_15th"/>
    <property type="match status" value="1"/>
</dbReference>
<comment type="similarity">
    <text evidence="2">Belongs to the NUP210 family.</text>
</comment>
<dbReference type="InterPro" id="IPR057586">
    <property type="entry name" value="Ig_NUP210_16th"/>
</dbReference>
<dbReference type="InterPro" id="IPR056897">
    <property type="entry name" value="Ig_NUP210_4th"/>
</dbReference>
<dbReference type="SUPFAM" id="SSF49373">
    <property type="entry name" value="Invasin/intimin cell-adhesion fragments"/>
    <property type="match status" value="2"/>
</dbReference>
<dbReference type="Pfam" id="PF24991">
    <property type="entry name" value="Ig_NUP210_4th"/>
    <property type="match status" value="1"/>
</dbReference>
<dbReference type="SMART" id="SM00635">
    <property type="entry name" value="BID_2"/>
    <property type="match status" value="1"/>
</dbReference>
<dbReference type="RefSeq" id="XP_072840196.1">
    <property type="nucleotide sequence ID" value="XM_072984095.1"/>
</dbReference>
<evidence type="ECO:0000256" key="8">
    <source>
        <dbReference type="ARBA" id="ARBA00023242"/>
    </source>
</evidence>
<evidence type="ECO:0000259" key="11">
    <source>
        <dbReference type="SMART" id="SM00635"/>
    </source>
</evidence>
<dbReference type="Pfam" id="PF22962">
    <property type="entry name" value="Ig_NUP210_7th"/>
    <property type="match status" value="1"/>
</dbReference>
<dbReference type="InterPro" id="IPR055099">
    <property type="entry name" value="Ig_NUP210_7th"/>
</dbReference>
<dbReference type="Pfam" id="PF22969">
    <property type="entry name" value="Ig_NUP210_2nd"/>
    <property type="match status" value="1"/>
</dbReference>
<reference evidence="13" key="1">
    <citation type="submission" date="2025-08" db="UniProtKB">
        <authorList>
            <consortium name="RefSeq"/>
        </authorList>
    </citation>
    <scope>IDENTIFICATION</scope>
</reference>
<protein>
    <submittedName>
        <fullName evidence="13">Nuclear pore membrane glycoprotein 210-like</fullName>
    </submittedName>
</protein>
<dbReference type="InterPro" id="IPR058779">
    <property type="entry name" value="Ig_NUP210_13th"/>
</dbReference>
<evidence type="ECO:0000256" key="3">
    <source>
        <dbReference type="ARBA" id="ARBA00022692"/>
    </source>
</evidence>
<dbReference type="InterPro" id="IPR056898">
    <property type="entry name" value="Ig_NUP210_6th"/>
</dbReference>
<dbReference type="InterPro" id="IPR008964">
    <property type="entry name" value="Invasin/intimin_cell_adhesion"/>
</dbReference>
<dbReference type="Pfam" id="PF22963">
    <property type="entry name" value="Ig_NUP210_3rd"/>
    <property type="match status" value="1"/>
</dbReference>
<dbReference type="PANTHER" id="PTHR23019">
    <property type="entry name" value="NUCLEAR PORE MEMBRANE GLYCOPROTEIN GP210-RELATED"/>
    <property type="match status" value="1"/>
</dbReference>
<evidence type="ECO:0000256" key="10">
    <source>
        <dbReference type="SAM" id="Phobius"/>
    </source>
</evidence>
<evidence type="ECO:0000256" key="6">
    <source>
        <dbReference type="ARBA" id="ARBA00023136"/>
    </source>
</evidence>
<keyword evidence="5 10" id="KW-1133">Transmembrane helix</keyword>
<dbReference type="InterPro" id="IPR055095">
    <property type="entry name" value="NUP210_Ig_C"/>
</dbReference>
<dbReference type="Pfam" id="PF26181">
    <property type="entry name" value="Ig_NUP210_13th"/>
    <property type="match status" value="1"/>
</dbReference>
<dbReference type="Pfam" id="PF26184">
    <property type="entry name" value="Ig_NUP210_8th"/>
    <property type="match status" value="1"/>
</dbReference>
<feature type="region of interest" description="Disordered" evidence="9">
    <location>
        <begin position="1"/>
        <end position="21"/>
    </location>
</feature>
<dbReference type="Pfam" id="PF26183">
    <property type="entry name" value="Ig_NUP210_14th"/>
    <property type="match status" value="1"/>
</dbReference>
<gene>
    <name evidence="13" type="primary">NUP210L</name>
</gene>
<dbReference type="Pfam" id="PF25354">
    <property type="entry name" value="Ig_NUP210_16th"/>
    <property type="match status" value="1"/>
</dbReference>
<keyword evidence="7" id="KW-0325">Glycoprotein</keyword>
<organism evidence="12 13">
    <name type="scientific">Pogona vitticeps</name>
    <name type="common">central bearded dragon</name>
    <dbReference type="NCBI Taxonomy" id="103695"/>
    <lineage>
        <taxon>Eukaryota</taxon>
        <taxon>Metazoa</taxon>
        <taxon>Chordata</taxon>
        <taxon>Craniata</taxon>
        <taxon>Vertebrata</taxon>
        <taxon>Euteleostomi</taxon>
        <taxon>Lepidosauria</taxon>
        <taxon>Squamata</taxon>
        <taxon>Bifurcata</taxon>
        <taxon>Unidentata</taxon>
        <taxon>Episquamata</taxon>
        <taxon>Toxicofera</taxon>
        <taxon>Iguania</taxon>
        <taxon>Acrodonta</taxon>
        <taxon>Agamidae</taxon>
        <taxon>Amphibolurinae</taxon>
        <taxon>Pogona</taxon>
    </lineage>
</organism>
<dbReference type="InterPro" id="IPR056899">
    <property type="entry name" value="Ig_NUP210_9th"/>
</dbReference>
<keyword evidence="3 10" id="KW-0812">Transmembrane</keyword>
<sequence length="1904" mass="208300">MRRASHATKPRREEKEGASSRMVAVGGRGRLPPAKAFLPFFALGVVLAGPGGAYKLNAPKVLLPFSREKRVPFYIGAEGGCYSWYSTRHDTVTIEPAYENGTACSRGAVLAALSTQATKLASVVIAEETVTGHLLRCDVIVDLIDRIEIISRTREIYVEDSPLELSVRALDAEGNTFSSLQGMEFEWSIAKDDDVETLELSSKIRILKYSEADYSPLGYIAEMEKEEKQGDRVLVAGIKTGAAVIKVRIQEPVYKKIAAAVVRLLVLENIFLIPSYDVCLLVGAYIKYRVGKIVQGKITEVPLPLEHYELKLLREEPKPPGGFSLLPVAELDVNTVTVTARQLGQVDLVFVHKNIHMRGSSRLPNSTIYVVEPGFLGFTVQPGNRWILEVARTYTVTVEVYDKSSTKVYPSDNLRITHQFPEEYFEEYTSSANGSYHLVRVLKDGVTVIKAALVSVLLQSGWEEVLTSPISHEQEVRIFLPIKLTPPFLAFPHHPSETVYRYRVQVEGGSGNFTWTSSNQTVATVTVKGVVAAEPVEGQSAVQARDVQNPFHFGEIQVSVLKLSKMEFLPFHADLETGQTLEAPLQMYHVERETGKAVAFTDCSLLPLDVSMDKQGVFTLEEEGKQKAGPTFCSSIQLVARSLGHTLVTASATVFEEYFEASATFAAYEPLKAVDPVEVALVTWHSAKEMWFEGGPGPWILEPSRFFLELSVEHKEKVHVREIRPPSKRKPHQYIYRVTCLELGDQVFTFQVGNHPGVLNPSPAVETVQVRFICAHPASMAVMPVYELAAGTPPCPLPQHHKQLVPVSSLRNTVLELALFDQHRRKFDNFSSLVLEWFSANETLAHFTHPTALQMVAKDDDGTGQTRLHGHQLLEVHQIKGTVTIGVSFVKYSERGSPREISNAPVSAAVELMLAEDVTVVPDNVTLYNHPSVKETFALVEGSGYFLVNSSTHGLVNVTYLEAESAIHVVPILAGRLALEIFDLCLAFLGPATAYLQVSNMHELEVDLVDKIEIGKSVLVSVRVLGPHRHPFRSKYFVYMGLQLKAASPIVTLTLMEEAVDYAELHVLRAVAVGQTTLVATAWDKAGVQFTSPPRKVEVFPPFKLIPEKMTLIPFNMMQVMSEGGPQPQSLIHFSINNQTVAVVNGLGQVTAKAVGTATILGTIRAVNEDTGKVIVFSQDQVDLEVVQLRAIRIYAPATRLITGTEMPVYVIGLTSALTPFSFGNAQPGLTFHWAVTKRDVLDLLPRHSEVSLQLAPERCFAMVLRTRAAGRTSIRATVRTLDPGAGQFEGPLPELSDEVHILVFEKLRLLSPERLAEQILMSTNSQLKLRTNRDGAADVSTRILRCDPNSSVLEASGRGLLQAGAVTGHAILEVTSLEPFGVNQTVITGVQVAPVSYLRLSASPKLYTAGKGPLPAFPLGLAFTLSVQFHDSTGEKFQAQSTQLSLALNRDDLLLIQPSGRNHTYAAQAVNRGVTLVGVWDERHPGMADYVPVPVEHAIGPNLSEPLAVGDVVCFSAPLVSPEGKSGTWQVVPGDVLEMDAVSGASFAKSAGKPTVFYEIPGTGKTYREVAIGGSSGLSLQLGPRNYLTNNPDASEFRVFVATGSTTTLRGPCSSAQLQALRDLLFPQSHLVCQVDFSETVTDIPAEKIFHTQPAFYADKGLYACLITVRSQSPDDLLALSTAEGLASVTASFLGDRGPAGSQKLSVPFWPAFYLNQSEVIFSSQQLSGEILVLGSRRVTESIDARPSSPAIQLEPPLPLPDMPGLVLYRLQVVNLTSLHQMAAPAFVNFSCALTGQRAAVLVRALRERFAFDQCTDISLIRHLLGSYPVLLFVLFVILAAASVVYLTCEAFSSKPTTSGPRVRMSTPGTAQAGYQLSPLSAQQQHYPTLRNRTEAWLWSVRR</sequence>
<dbReference type="Pfam" id="PF22967">
    <property type="entry name" value="Ig_NUP210_1st"/>
    <property type="match status" value="1"/>
</dbReference>
<dbReference type="InterPro" id="IPR003343">
    <property type="entry name" value="Big_2"/>
</dbReference>
<feature type="domain" description="BIG2" evidence="11">
    <location>
        <begin position="1099"/>
        <end position="1174"/>
    </location>
</feature>
<evidence type="ECO:0000256" key="7">
    <source>
        <dbReference type="ARBA" id="ARBA00023180"/>
    </source>
</evidence>
<evidence type="ECO:0000256" key="4">
    <source>
        <dbReference type="ARBA" id="ARBA00022729"/>
    </source>
</evidence>
<keyword evidence="12" id="KW-1185">Reference proteome</keyword>
<evidence type="ECO:0000313" key="12">
    <source>
        <dbReference type="Proteomes" id="UP001652642"/>
    </source>
</evidence>
<keyword evidence="6 10" id="KW-0472">Membrane</keyword>
<evidence type="ECO:0000256" key="9">
    <source>
        <dbReference type="SAM" id="MobiDB-lite"/>
    </source>
</evidence>
<proteinExistence type="inferred from homology"/>
<dbReference type="Proteomes" id="UP001652642">
    <property type="component" value="Chromosome 15"/>
</dbReference>
<dbReference type="GeneID" id="110088489"/>